<dbReference type="Proteomes" id="UP000294604">
    <property type="component" value="Unassembled WGS sequence"/>
</dbReference>
<reference evidence="1 2" key="1">
    <citation type="journal article" date="2019" name="Sci. Rep.">
        <title>Extended insight into the Mycobacterium chelonae-abscessus complex through whole genome sequencing of Mycobacterium salmoniphilum outbreak and Mycobacterium salmoniphilum-like strains.</title>
        <authorList>
            <person name="Behra P.R.K."/>
            <person name="Das S."/>
            <person name="Pettersson B.M.F."/>
            <person name="Shirreff L."/>
            <person name="DuCote T."/>
            <person name="Jacobsson K.G."/>
            <person name="Ennis D.G."/>
            <person name="Kirsebom L.A."/>
        </authorList>
    </citation>
    <scope>NUCLEOTIDE SEQUENCE [LARGE SCALE GENOMIC DNA]</scope>
    <source>
        <strain evidence="1 2">CCUG 60884</strain>
    </source>
</reference>
<organism evidence="1 2">
    <name type="scientific">Mycobacteroides salmoniphilum</name>
    <dbReference type="NCBI Taxonomy" id="404941"/>
    <lineage>
        <taxon>Bacteria</taxon>
        <taxon>Bacillati</taxon>
        <taxon>Actinomycetota</taxon>
        <taxon>Actinomycetes</taxon>
        <taxon>Mycobacteriales</taxon>
        <taxon>Mycobacteriaceae</taxon>
        <taxon>Mycobacteroides</taxon>
    </lineage>
</organism>
<proteinExistence type="predicted"/>
<gene>
    <name evidence="1" type="ORF">CCUG60884_00250</name>
</gene>
<accession>A0A4R8SZU9</accession>
<evidence type="ECO:0000313" key="1">
    <source>
        <dbReference type="EMBL" id="TEA09081.1"/>
    </source>
</evidence>
<evidence type="ECO:0000313" key="2">
    <source>
        <dbReference type="Proteomes" id="UP000294604"/>
    </source>
</evidence>
<sequence length="280" mass="30081">METSVVGHALAQLIDAVKAANGWSDPDLVENAHARGYELTKSNISRYRNEQPLISIKGDTVRALAAALRVTDAQVATAAVESMGIPLPRYQEPRIEQSVRLDPGLSKRDQDLLLALLSRMRAAAPGGAVADTRAPTTPVVRVANSPSSRAADDSNPDHYPWVVWTVELLDPDRFAGENVADRTATAAAVAAKKHGCVYEYCVDEDTLEDGTNYYKWYMGVTRAEHANCVGNVPVVVTELVTALIGVLPRGCDSAALWTAAPSAHATRIRNEVDHGYPGIG</sequence>
<dbReference type="RefSeq" id="WP_134080972.1">
    <property type="nucleotide sequence ID" value="NZ_PECL01000003.1"/>
</dbReference>
<dbReference type="AlphaFoldDB" id="A0A4R8SZU9"/>
<name>A0A4R8SZU9_9MYCO</name>
<comment type="caution">
    <text evidence="1">The sequence shown here is derived from an EMBL/GenBank/DDBJ whole genome shotgun (WGS) entry which is preliminary data.</text>
</comment>
<dbReference type="EMBL" id="PECL01000003">
    <property type="protein sequence ID" value="TEA09081.1"/>
    <property type="molecule type" value="Genomic_DNA"/>
</dbReference>
<protein>
    <submittedName>
        <fullName evidence="1">Uncharacterized protein</fullName>
    </submittedName>
</protein>